<feature type="transmembrane region" description="Helical" evidence="1">
    <location>
        <begin position="149"/>
        <end position="175"/>
    </location>
</feature>
<feature type="transmembrane region" description="Helical" evidence="1">
    <location>
        <begin position="107"/>
        <end position="128"/>
    </location>
</feature>
<evidence type="ECO:0008006" key="4">
    <source>
        <dbReference type="Google" id="ProtNLM"/>
    </source>
</evidence>
<accession>A0A9N8ETS1</accession>
<feature type="transmembrane region" description="Helical" evidence="1">
    <location>
        <begin position="20"/>
        <end position="41"/>
    </location>
</feature>
<name>A0A9N8ETS1_9STRA</name>
<dbReference type="EMBL" id="CAICTM010001663">
    <property type="protein sequence ID" value="CAB9525349.1"/>
    <property type="molecule type" value="Genomic_DNA"/>
</dbReference>
<keyword evidence="3" id="KW-1185">Reference proteome</keyword>
<keyword evidence="1" id="KW-0812">Transmembrane</keyword>
<dbReference type="OrthoDB" id="46767at2759"/>
<keyword evidence="1" id="KW-1133">Transmembrane helix</keyword>
<evidence type="ECO:0000313" key="2">
    <source>
        <dbReference type="EMBL" id="CAB9525349.1"/>
    </source>
</evidence>
<keyword evidence="1" id="KW-0472">Membrane</keyword>
<evidence type="ECO:0000256" key="1">
    <source>
        <dbReference type="SAM" id="Phobius"/>
    </source>
</evidence>
<feature type="transmembrane region" description="Helical" evidence="1">
    <location>
        <begin position="62"/>
        <end position="87"/>
    </location>
</feature>
<dbReference type="AlphaFoldDB" id="A0A9N8ETS1"/>
<sequence length="233" mass="25369">MRGGNLKMSSDFTGAASSFFGNTRTAASLVLGTSLGALFALSSFSNSSRTPLEFFMVKAYRLLTWTAFVLSLNCVITCTVASAGILHGNFNPMAETATEFLLREFEYEFVALNWSMLVTLLMFIVLVTTRMLLEFNLLSDPNRSQTAKFVVLSAVALLAHLLSYINSTLCCWSNLWEMTVHMVQVVSSDTLKEPSSMKILSAVAACGSIYYGLSAALTPHTPPAATEQKPKAE</sequence>
<gene>
    <name evidence="2" type="ORF">SEMRO_1665_G289590.1</name>
</gene>
<protein>
    <recommendedName>
        <fullName evidence="4">Transmembrane protein</fullName>
    </recommendedName>
</protein>
<comment type="caution">
    <text evidence="2">The sequence shown here is derived from an EMBL/GenBank/DDBJ whole genome shotgun (WGS) entry which is preliminary data.</text>
</comment>
<reference evidence="2" key="1">
    <citation type="submission" date="2020-06" db="EMBL/GenBank/DDBJ databases">
        <authorList>
            <consortium name="Plant Systems Biology data submission"/>
        </authorList>
    </citation>
    <scope>NUCLEOTIDE SEQUENCE</scope>
    <source>
        <strain evidence="2">D6</strain>
    </source>
</reference>
<evidence type="ECO:0000313" key="3">
    <source>
        <dbReference type="Proteomes" id="UP001153069"/>
    </source>
</evidence>
<dbReference type="Proteomes" id="UP001153069">
    <property type="component" value="Unassembled WGS sequence"/>
</dbReference>
<organism evidence="2 3">
    <name type="scientific">Seminavis robusta</name>
    <dbReference type="NCBI Taxonomy" id="568900"/>
    <lineage>
        <taxon>Eukaryota</taxon>
        <taxon>Sar</taxon>
        <taxon>Stramenopiles</taxon>
        <taxon>Ochrophyta</taxon>
        <taxon>Bacillariophyta</taxon>
        <taxon>Bacillariophyceae</taxon>
        <taxon>Bacillariophycidae</taxon>
        <taxon>Naviculales</taxon>
        <taxon>Naviculaceae</taxon>
        <taxon>Seminavis</taxon>
    </lineage>
</organism>
<proteinExistence type="predicted"/>